<name>A0AAW8FG28_9ACTN</name>
<dbReference type="RefSeq" id="WP_306977041.1">
    <property type="nucleotide sequence ID" value="NZ_JAUSZV010000005.1"/>
</dbReference>
<evidence type="ECO:0008006" key="5">
    <source>
        <dbReference type="Google" id="ProtNLM"/>
    </source>
</evidence>
<evidence type="ECO:0000256" key="1">
    <source>
        <dbReference type="SAM" id="MobiDB-lite"/>
    </source>
</evidence>
<feature type="signal peptide" evidence="2">
    <location>
        <begin position="1"/>
        <end position="21"/>
    </location>
</feature>
<sequence>MKRSSRARIGATATVSVLSLALITGCGGGSDDDSKESGTSKETGAASSSSTTTAAKALSAAELKKLFLAKSDVAGYEVDTADDGTLPKSKSEVKTDKTECAPLAHAMAGLAPGDTDASASYTVTKIPTATTTPDKASLEDALNVEITFVGLSSYDGDGAEKAVTSVSDAIAACSGGFTITAQGEKQKVTEVASVKASGKGDESVAFSVASDMDGEGTATINTEVVRVGNAVSSYYTVNFASFDSGRAAPVPTAVMDAQLTKLK</sequence>
<protein>
    <recommendedName>
        <fullName evidence="5">Lipoprotein</fullName>
    </recommendedName>
</protein>
<accession>A0AAW8FG28</accession>
<evidence type="ECO:0000256" key="2">
    <source>
        <dbReference type="SAM" id="SignalP"/>
    </source>
</evidence>
<reference evidence="3" key="1">
    <citation type="submission" date="2023-07" db="EMBL/GenBank/DDBJ databases">
        <title>Comparative genomics of wheat-associated soil bacteria to identify genetic determinants of phenazine resistance.</title>
        <authorList>
            <person name="Mouncey N."/>
        </authorList>
    </citation>
    <scope>NUCLEOTIDE SEQUENCE</scope>
    <source>
        <strain evidence="3">V4I22</strain>
    </source>
</reference>
<feature type="region of interest" description="Disordered" evidence="1">
    <location>
        <begin position="26"/>
        <end position="52"/>
    </location>
</feature>
<evidence type="ECO:0000313" key="3">
    <source>
        <dbReference type="EMBL" id="MDQ0908032.1"/>
    </source>
</evidence>
<dbReference type="AlphaFoldDB" id="A0AAW8FG28"/>
<dbReference type="Proteomes" id="UP001234216">
    <property type="component" value="Unassembled WGS sequence"/>
</dbReference>
<evidence type="ECO:0000313" key="4">
    <source>
        <dbReference type="Proteomes" id="UP001234216"/>
    </source>
</evidence>
<feature type="compositionally biased region" description="Low complexity" evidence="1">
    <location>
        <begin position="40"/>
        <end position="52"/>
    </location>
</feature>
<dbReference type="PROSITE" id="PS51257">
    <property type="entry name" value="PROKAR_LIPOPROTEIN"/>
    <property type="match status" value="1"/>
</dbReference>
<keyword evidence="2" id="KW-0732">Signal</keyword>
<feature type="chain" id="PRO_5043645093" description="Lipoprotein" evidence="2">
    <location>
        <begin position="22"/>
        <end position="263"/>
    </location>
</feature>
<organism evidence="3 4">
    <name type="scientific">Streptomyces canus</name>
    <dbReference type="NCBI Taxonomy" id="58343"/>
    <lineage>
        <taxon>Bacteria</taxon>
        <taxon>Bacillati</taxon>
        <taxon>Actinomycetota</taxon>
        <taxon>Actinomycetes</taxon>
        <taxon>Kitasatosporales</taxon>
        <taxon>Streptomycetaceae</taxon>
        <taxon>Streptomyces</taxon>
        <taxon>Streptomyces aurantiacus group</taxon>
    </lineage>
</organism>
<comment type="caution">
    <text evidence="3">The sequence shown here is derived from an EMBL/GenBank/DDBJ whole genome shotgun (WGS) entry which is preliminary data.</text>
</comment>
<gene>
    <name evidence="3" type="ORF">QFZ22_004017</name>
</gene>
<dbReference type="EMBL" id="JAUSZV010000005">
    <property type="protein sequence ID" value="MDQ0908032.1"/>
    <property type="molecule type" value="Genomic_DNA"/>
</dbReference>
<proteinExistence type="predicted"/>